<feature type="region of interest" description="Disordered" evidence="9">
    <location>
        <begin position="187"/>
        <end position="223"/>
    </location>
</feature>
<evidence type="ECO:0000256" key="8">
    <source>
        <dbReference type="ARBA" id="ARBA00045517"/>
    </source>
</evidence>
<sequence>KHSLPSPPGLLTLLMSSLAPPVPPAPGSPLSDSEYQLFFASLQPPWKADVSCQLRQAHGCLSLAILQLDQEENHGSIPEGPVCSDFPEAPWFQTFCQFAQYRCFKRQFYAKKPLPRKLPPAVPGMPIHLQDRGLPVLPPILPVPAAPAPSPPTLGFPAQAEQTWKQRLQDSVWQLIHWALSLETSLSTEGSSSDSSTKSDPGSASGSAKEGVQETNPRGRCPQRSRHAHLLLVSANRLGTRSLVSDLLQVQSTCCELLHPQYVAGSRDLLRRCTELLPMSSPNAHPYLTFSIPFSVSLLALKKDEAVMILCYAMLEGNCLSSVVTQAWKEMEERVLGFGDSVCDSTGRHHMDLCPNCAFCSLKREQCQNIKNLNRVHCETGSFMTYINPQISAQYQAAGNKSSSPETSEYYGMEVFRGLRVEYWCSRMATHGCEDPRVTLWLKAEYSAFQDGDTPSRICDSGGVQHPSYCAFKSHQCLQKSLYNQKVSHRSCHRNKTYRVLSEKEGEEEVQLWHQRFLSLTKG</sequence>
<accession>A0A7K8PQL0</accession>
<feature type="compositionally biased region" description="Low complexity" evidence="9">
    <location>
        <begin position="187"/>
        <end position="207"/>
    </location>
</feature>
<dbReference type="Pfam" id="PF07222">
    <property type="entry name" value="PBP_sp32"/>
    <property type="match status" value="1"/>
</dbReference>
<evidence type="ECO:0000256" key="4">
    <source>
        <dbReference type="ARBA" id="ARBA00022729"/>
    </source>
</evidence>
<dbReference type="GO" id="GO:0005634">
    <property type="term" value="C:nucleus"/>
    <property type="evidence" value="ECO:0007669"/>
    <property type="project" value="TreeGrafter"/>
</dbReference>
<dbReference type="PANTHER" id="PTHR21362:SF1">
    <property type="entry name" value="ACROSIN-BINDING PROTEIN"/>
    <property type="match status" value="1"/>
</dbReference>
<evidence type="ECO:0000256" key="3">
    <source>
        <dbReference type="ARBA" id="ARBA00022553"/>
    </source>
</evidence>
<organism evidence="10 11">
    <name type="scientific">Cochlearius cochlearius</name>
    <name type="common">Boat-billed heron</name>
    <dbReference type="NCBI Taxonomy" id="110676"/>
    <lineage>
        <taxon>Eukaryota</taxon>
        <taxon>Metazoa</taxon>
        <taxon>Chordata</taxon>
        <taxon>Craniata</taxon>
        <taxon>Vertebrata</taxon>
        <taxon>Euteleostomi</taxon>
        <taxon>Archelosauria</taxon>
        <taxon>Archosauria</taxon>
        <taxon>Dinosauria</taxon>
        <taxon>Saurischia</taxon>
        <taxon>Theropoda</taxon>
        <taxon>Coelurosauria</taxon>
        <taxon>Aves</taxon>
        <taxon>Neognathae</taxon>
        <taxon>Neoaves</taxon>
        <taxon>Aequornithes</taxon>
        <taxon>Pelecaniformes</taxon>
        <taxon>Ardeidae</taxon>
        <taxon>Cochlearius</taxon>
    </lineage>
</organism>
<comment type="caution">
    <text evidence="10">The sequence shown here is derived from an EMBL/GenBank/DDBJ whole genome shotgun (WGS) entry which is preliminary data.</text>
</comment>
<dbReference type="PANTHER" id="PTHR21362">
    <property type="entry name" value="ACROSIN-BINDING PROTEIN"/>
    <property type="match status" value="1"/>
</dbReference>
<dbReference type="InterPro" id="IPR009865">
    <property type="entry name" value="Proacrosin-bd"/>
</dbReference>
<evidence type="ECO:0000256" key="6">
    <source>
        <dbReference type="ARBA" id="ARBA00032734"/>
    </source>
</evidence>
<proteinExistence type="predicted"/>
<dbReference type="GO" id="GO:0001669">
    <property type="term" value="C:acrosomal vesicle"/>
    <property type="evidence" value="ECO:0007669"/>
    <property type="project" value="UniProtKB-SubCell"/>
</dbReference>
<evidence type="ECO:0000256" key="1">
    <source>
        <dbReference type="ARBA" id="ARBA00004218"/>
    </source>
</evidence>
<dbReference type="Proteomes" id="UP000525205">
    <property type="component" value="Unassembled WGS sequence"/>
</dbReference>
<dbReference type="AlphaFoldDB" id="A0A7K8PQL0"/>
<comment type="function">
    <text evidence="8">Acrosomal protein that maintains proacrosin (pro-ACR) as an enzymatically inactive zymogen in the acrosome. Involved also in the acrosome formation.</text>
</comment>
<reference evidence="10 11" key="1">
    <citation type="submission" date="2019-09" db="EMBL/GenBank/DDBJ databases">
        <title>Bird 10,000 Genomes (B10K) Project - Family phase.</title>
        <authorList>
            <person name="Zhang G."/>
        </authorList>
    </citation>
    <scope>NUCLEOTIDE SEQUENCE [LARGE SCALE GENOMIC DNA]</scope>
    <source>
        <strain evidence="10">B10K-CU-031-03</strain>
        <tissue evidence="10">Muscle</tissue>
    </source>
</reference>
<evidence type="ECO:0000256" key="2">
    <source>
        <dbReference type="ARBA" id="ARBA00018940"/>
    </source>
</evidence>
<keyword evidence="5" id="KW-0968">Cytoplasmic vesicle</keyword>
<evidence type="ECO:0000256" key="9">
    <source>
        <dbReference type="SAM" id="MobiDB-lite"/>
    </source>
</evidence>
<comment type="subcellular location">
    <subcellularLocation>
        <location evidence="1">Cytoplasmic vesicle</location>
        <location evidence="1">Secretory vesicle</location>
        <location evidence="1">Acrosome</location>
    </subcellularLocation>
</comment>
<protein>
    <recommendedName>
        <fullName evidence="2">Acrosin-binding protein</fullName>
    </recommendedName>
    <alternativeName>
        <fullName evidence="6">Acrosin-binding protein, 60 kDa form</fullName>
    </alternativeName>
    <alternativeName>
        <fullName evidence="7">Proacrosin-binding protein sp32</fullName>
    </alternativeName>
</protein>
<evidence type="ECO:0000313" key="11">
    <source>
        <dbReference type="Proteomes" id="UP000525205"/>
    </source>
</evidence>
<feature type="non-terminal residue" evidence="10">
    <location>
        <position position="523"/>
    </location>
</feature>
<evidence type="ECO:0000256" key="7">
    <source>
        <dbReference type="ARBA" id="ARBA00033453"/>
    </source>
</evidence>
<keyword evidence="4" id="KW-0732">Signal</keyword>
<dbReference type="EMBL" id="VWPP01000499">
    <property type="protein sequence ID" value="NXE81657.1"/>
    <property type="molecule type" value="Genomic_DNA"/>
</dbReference>
<keyword evidence="11" id="KW-1185">Reference proteome</keyword>
<evidence type="ECO:0000313" key="10">
    <source>
        <dbReference type="EMBL" id="NXE81657.1"/>
    </source>
</evidence>
<keyword evidence="3" id="KW-0597">Phosphoprotein</keyword>
<feature type="non-terminal residue" evidence="10">
    <location>
        <position position="1"/>
    </location>
</feature>
<gene>
    <name evidence="10" type="primary">Acrbp_1</name>
    <name evidence="10" type="ORF">COCCOC_R03197</name>
</gene>
<evidence type="ECO:0000256" key="5">
    <source>
        <dbReference type="ARBA" id="ARBA00023329"/>
    </source>
</evidence>
<name>A0A7K8PQL0_COCCO</name>